<dbReference type="InterPro" id="IPR022145">
    <property type="entry name" value="INTS1_RPB2-bd"/>
</dbReference>
<protein>
    <recommendedName>
        <fullName evidence="7">DUF3677 domain-containing protein</fullName>
    </recommendedName>
</protein>
<dbReference type="InterPro" id="IPR016024">
    <property type="entry name" value="ARM-type_fold"/>
</dbReference>
<organism evidence="5 6">
    <name type="scientific">Gnathostoma spinigerum</name>
    <dbReference type="NCBI Taxonomy" id="75299"/>
    <lineage>
        <taxon>Eukaryota</taxon>
        <taxon>Metazoa</taxon>
        <taxon>Ecdysozoa</taxon>
        <taxon>Nematoda</taxon>
        <taxon>Chromadorea</taxon>
        <taxon>Rhabditida</taxon>
        <taxon>Spirurina</taxon>
        <taxon>Gnathostomatomorpha</taxon>
        <taxon>Gnathostomatoidea</taxon>
        <taxon>Gnathostomatidae</taxon>
        <taxon>Gnathostoma</taxon>
    </lineage>
</organism>
<feature type="domain" description="Integrator complex subunit 1 INTS2-binding" evidence="4">
    <location>
        <begin position="906"/>
        <end position="1194"/>
    </location>
</feature>
<name>A0ABD6EDT5_9BILA</name>
<evidence type="ECO:0000313" key="5">
    <source>
        <dbReference type="EMBL" id="MFH4974662.1"/>
    </source>
</evidence>
<dbReference type="InterPro" id="IPR053966">
    <property type="entry name" value="INTS1_INTS2-bd"/>
</dbReference>
<dbReference type="Pfam" id="PF12432">
    <property type="entry name" value="INTS1_RP2B-bd"/>
    <property type="match status" value="1"/>
</dbReference>
<dbReference type="PANTHER" id="PTHR21224:SF1">
    <property type="entry name" value="INTEGRATOR COMPLEX SUBUNIT 1"/>
    <property type="match status" value="1"/>
</dbReference>
<feature type="region of interest" description="Disordered" evidence="1">
    <location>
        <begin position="1"/>
        <end position="54"/>
    </location>
</feature>
<dbReference type="Pfam" id="PF22929">
    <property type="entry name" value="INTS1_INTS2-bd"/>
    <property type="match status" value="1"/>
</dbReference>
<dbReference type="Pfam" id="PF22927">
    <property type="entry name" value="INT1_R3"/>
    <property type="match status" value="1"/>
</dbReference>
<keyword evidence="6" id="KW-1185">Reference proteome</keyword>
<dbReference type="Proteomes" id="UP001608902">
    <property type="component" value="Unassembled WGS sequence"/>
</dbReference>
<comment type="caution">
    <text evidence="5">The sequence shown here is derived from an EMBL/GenBank/DDBJ whole genome shotgun (WGS) entry which is preliminary data.</text>
</comment>
<evidence type="ECO:0000256" key="1">
    <source>
        <dbReference type="SAM" id="MobiDB-lite"/>
    </source>
</evidence>
<gene>
    <name evidence="5" type="ORF">AB6A40_001371</name>
</gene>
<evidence type="ECO:0000313" key="6">
    <source>
        <dbReference type="Proteomes" id="UP001608902"/>
    </source>
</evidence>
<feature type="domain" description="Integrator complex subunit 1 RPB2-binding" evidence="2">
    <location>
        <begin position="276"/>
        <end position="423"/>
    </location>
</feature>
<dbReference type="PANTHER" id="PTHR21224">
    <property type="entry name" value="INTEGRATOR COMPLEX SUBUNIT 1"/>
    <property type="match status" value="1"/>
</dbReference>
<dbReference type="EMBL" id="JBGFUD010000501">
    <property type="protein sequence ID" value="MFH4974662.1"/>
    <property type="molecule type" value="Genomic_DNA"/>
</dbReference>
<dbReference type="SUPFAM" id="SSF48371">
    <property type="entry name" value="ARM repeat"/>
    <property type="match status" value="1"/>
</dbReference>
<evidence type="ECO:0000259" key="3">
    <source>
        <dbReference type="Pfam" id="PF22927"/>
    </source>
</evidence>
<evidence type="ECO:0008006" key="7">
    <source>
        <dbReference type="Google" id="ProtNLM"/>
    </source>
</evidence>
<proteinExistence type="predicted"/>
<dbReference type="InterPro" id="IPR038902">
    <property type="entry name" value="INTS1"/>
</dbReference>
<evidence type="ECO:0000259" key="2">
    <source>
        <dbReference type="Pfam" id="PF12432"/>
    </source>
</evidence>
<dbReference type="InterPro" id="IPR053964">
    <property type="entry name" value="INT1_R3"/>
</dbReference>
<evidence type="ECO:0000259" key="4">
    <source>
        <dbReference type="Pfam" id="PF22929"/>
    </source>
</evidence>
<accession>A0ABD6EDT5</accession>
<sequence length="1769" mass="198287">MMSKQSKGKANLPAGGFVPLGREGYSSSSDPSSSRSKSHFGVTKRELPHSHVSSLKRPKLDFLSRAGGAPSTSAVRRFQPDETKWREFCCEVLVETKSLLASLENAFEKGKPQKATKLFCSAIRLFIDHRKAQSSWSCEPLLCSSLMLFVKRHPHFMQKEFAVSALCSVLAMPISNSSIAPSVAPCVLYSLLKDSSDWSWTIVECFVDDSLHERLWVDRSINAPFLQNILTAFGTKIPTEAMYAACELTFPDRYSYSESVPNRFDEHVEKVENVVNDLRDILEKRADGVSRNLLKTMCSCAGNGQVRLLAARKMDSWLLNGKLQRHAMELLLWIARNMGGTSSECETETLSALLKLRALKSKQINNLFNVALKEILKNDPENMNATMNLLLANEFSSNRFAYNMTMIHSLFLFDNAAASKVLAQQLCQMLSIKEEYLRLSRTFLREFVRSLLRNDFQFSLFTQHIFEIVTECFTSSNSPVFLFKSVVDLCSMVPFLAVTSAVREGSQIRRTANATLSQLHIDALQKFYVELGTFFELCVSFLTSVSSMCSDNRFYVYSFYRLLYLAPVDSYSNPDSWPVEAEVNQYIRAIADAPLSETLLTRILEAGANQTVPIDAADAIDLVETLTKRACLSSPLTASTSSMVAISNSKTVQILFETTAYRPPPNFPVSKEELPALAVRRVYWKAWIIAVMWASLNKQSLIKEIYMTYPTLKIILQMILTWEYRFPPIASACDSEGAEKMLLEDEQELIKERETIKKLEARLAGNEVAESDSRLLGLLCNLDPTGICRQPPDYFFKDLEELNADLDLSRSFSECRDPDLLADLIRSQGSSRALPSVINLVSSNANAIVHLPLECICDLFLHYILSSVASSIYPMRKLTTEKVNAMRVRLRRTLKGKNATEQSTFEIIEYLFGKLRSTSPTERLSAAHCFSLLLQSDANAPLLPVSQHVSPIRHLHSITFFNELKGKICELVAGLCPVETDPLRLKDYINFVLEHMETSSFHLVACHISSMVERLTGSRSDADVRIAAMAFYKKYMEHSCMLVDDSASSEKMELPSDEKHVRVQFFDENHKVKLLEMSSSAVGGMLQLLCSNLGEEKEASRQALMELWFPSHGYRPKILNAVGNELLPPWLKLKMLSSDDIRIVHAALDDMKRADALKFIQSFALTTYSSSKLMEIIDDNTSPLDDDCLKNAVRALPYIRAYKLKGATGADELLARFEKVQNQEANVKMETDDLDHLIEIDPPPSIVQNSDAATFELSRLSVESIVNCVDSVIGSNNFSHPHWCSSVRQIATDVESCCAVIALLKRKTSLFSNAFVVSSVLIAMGGLIRKDDAVRKEFESLSVSVSKKANISSSLKKTFSNYMGVETDPKEKLSPNKRSIQNFGAEQLLKLLSDPPKDFDQSNLIQQYLCLCPEVVPSFLSDSSQMSTDDRISPYTVIPILFSVESPAIKHILSLIPTRCSPEMISNIISHLLDSHNSSLLSESVVNVVENSLCLADPPPLTRGRCAVLVEYLVDELQRDMSRSRTVLKIIDDIIKSQEDAAYCLLSTFSDVLSSSSSSERKRCVRKLIVQFSATHPGVSLETGLITVRSLIPIGSQDRIVHDLLCSLFRSPENDMMSASKLMIDKLSQIARSQPHVFVRHLALISAFLIGVVRLPMRQLRDNYQPILAFLLKLLSNISSLAVNESVNVYVESILVSFFCFFENAGRSRFWMSLATAFLSVCISYLEFNTRQARLLYIPYIHVIKDLASTTESPYGKILLDGVSTLEQS</sequence>
<reference evidence="5 6" key="1">
    <citation type="submission" date="2024-08" db="EMBL/GenBank/DDBJ databases">
        <title>Gnathostoma spinigerum genome.</title>
        <authorList>
            <person name="Gonzalez-Bertolin B."/>
            <person name="Monzon S."/>
            <person name="Zaballos A."/>
            <person name="Jimenez P."/>
            <person name="Dekumyoy P."/>
            <person name="Varona S."/>
            <person name="Cuesta I."/>
            <person name="Sumanam S."/>
            <person name="Adisakwattana P."/>
            <person name="Gasser R.B."/>
            <person name="Hernandez-Gonzalez A."/>
            <person name="Young N.D."/>
            <person name="Perteguer M.J."/>
        </authorList>
    </citation>
    <scope>NUCLEOTIDE SEQUENCE [LARGE SCALE GENOMIC DNA]</scope>
    <source>
        <strain evidence="5">AL3</strain>
        <tissue evidence="5">Liver</tissue>
    </source>
</reference>
<feature type="compositionally biased region" description="Low complexity" evidence="1">
    <location>
        <begin position="26"/>
        <end position="35"/>
    </location>
</feature>
<feature type="domain" description="Integrator complex subunit 1 R3" evidence="3">
    <location>
        <begin position="1598"/>
        <end position="1750"/>
    </location>
</feature>